<dbReference type="EMBL" id="JAXOVW010000218">
    <property type="protein sequence ID" value="MDZ5610714.1"/>
    <property type="molecule type" value="Genomic_DNA"/>
</dbReference>
<dbReference type="PANTHER" id="PTHR48100">
    <property type="entry name" value="BROAD-SPECIFICITY PHOSPHATASE YOR283W-RELATED"/>
    <property type="match status" value="1"/>
</dbReference>
<name>A0ABU5K4V0_9BACI</name>
<keyword evidence="2" id="KW-1185">Reference proteome</keyword>
<dbReference type="CDD" id="cd07067">
    <property type="entry name" value="HP_PGM_like"/>
    <property type="match status" value="1"/>
</dbReference>
<evidence type="ECO:0000313" key="1">
    <source>
        <dbReference type="EMBL" id="MDZ5610714.1"/>
    </source>
</evidence>
<evidence type="ECO:0000313" key="2">
    <source>
        <dbReference type="Proteomes" id="UP001291930"/>
    </source>
</evidence>
<dbReference type="InterPro" id="IPR013078">
    <property type="entry name" value="His_Pase_superF_clade-1"/>
</dbReference>
<dbReference type="PIRSF" id="PIRSF000709">
    <property type="entry name" value="6PFK_2-Ptase"/>
    <property type="match status" value="1"/>
</dbReference>
<dbReference type="GO" id="GO:0016787">
    <property type="term" value="F:hydrolase activity"/>
    <property type="evidence" value="ECO:0007669"/>
    <property type="project" value="UniProtKB-KW"/>
</dbReference>
<dbReference type="Pfam" id="PF00300">
    <property type="entry name" value="His_Phos_1"/>
    <property type="match status" value="1"/>
</dbReference>
<dbReference type="Gene3D" id="3.40.50.1240">
    <property type="entry name" value="Phosphoglycerate mutase-like"/>
    <property type="match status" value="1"/>
</dbReference>
<dbReference type="InterPro" id="IPR029033">
    <property type="entry name" value="His_PPase_superfam"/>
</dbReference>
<comment type="caution">
    <text evidence="1">The sequence shown here is derived from an EMBL/GenBank/DDBJ whole genome shotgun (WGS) entry which is preliminary data.</text>
</comment>
<organism evidence="1 2">
    <name type="scientific">Bacillus bingmayongensis</name>
    <dbReference type="NCBI Taxonomy" id="1150157"/>
    <lineage>
        <taxon>Bacteria</taxon>
        <taxon>Bacillati</taxon>
        <taxon>Bacillota</taxon>
        <taxon>Bacilli</taxon>
        <taxon>Bacillales</taxon>
        <taxon>Bacillaceae</taxon>
        <taxon>Bacillus</taxon>
    </lineage>
</organism>
<protein>
    <submittedName>
        <fullName evidence="1">Histidine phosphatase family protein</fullName>
        <ecNumber evidence="1">3.1.3.-</ecNumber>
    </submittedName>
</protein>
<dbReference type="EC" id="3.1.3.-" evidence="1"/>
<keyword evidence="1" id="KW-0378">Hydrolase</keyword>
<reference evidence="2" key="1">
    <citation type="submission" date="2023-11" db="EMBL/GenBank/DDBJ databases">
        <title>Genome Sequence of Bacillus pseudomycoides stain BUPM19.</title>
        <authorList>
            <person name="Farhat A."/>
        </authorList>
    </citation>
    <scope>NUCLEOTIDE SEQUENCE [LARGE SCALE GENOMIC DNA]</scope>
    <source>
        <strain evidence="2">BUPM19</strain>
    </source>
</reference>
<sequence>MTTTIYFIRHGQTKWNLEKRLQGHMDSPLTKNGELQAKNLSNHLKCLQFDTIYSSSSPRAMSTAKIISKEKAEIIQLDELREINMGFWEGKEIKQIQASYVDSYKQFFEEPHLYLPINGGETFIDLLKRMVSILEEIISTHEGKTILIVSHRFSLKTILNYYSGNALKELKYMPDIPPASLSKVTINKRYPSVELYGDTSHYD</sequence>
<dbReference type="RefSeq" id="WP_374219878.1">
    <property type="nucleotide sequence ID" value="NZ_JAXOVW010000218.1"/>
</dbReference>
<dbReference type="InterPro" id="IPR050275">
    <property type="entry name" value="PGM_Phosphatase"/>
</dbReference>
<dbReference type="Proteomes" id="UP001291930">
    <property type="component" value="Unassembled WGS sequence"/>
</dbReference>
<proteinExistence type="predicted"/>
<dbReference type="SUPFAM" id="SSF53254">
    <property type="entry name" value="Phosphoglycerate mutase-like"/>
    <property type="match status" value="1"/>
</dbReference>
<accession>A0ABU5K4V0</accession>
<gene>
    <name evidence="1" type="ORF">U2I54_27915</name>
</gene>
<dbReference type="PANTHER" id="PTHR48100:SF1">
    <property type="entry name" value="HISTIDINE PHOSPHATASE FAMILY PROTEIN-RELATED"/>
    <property type="match status" value="1"/>
</dbReference>
<dbReference type="SMART" id="SM00855">
    <property type="entry name" value="PGAM"/>
    <property type="match status" value="1"/>
</dbReference>